<dbReference type="Gene3D" id="1.25.40.10">
    <property type="entry name" value="Tetratricopeptide repeat domain"/>
    <property type="match status" value="1"/>
</dbReference>
<evidence type="ECO:0000256" key="1">
    <source>
        <dbReference type="ARBA" id="ARBA00005820"/>
    </source>
</evidence>
<dbReference type="InterPro" id="IPR051677">
    <property type="entry name" value="AfsR-DnrI-RedD_regulator"/>
</dbReference>
<dbReference type="InterPro" id="IPR001867">
    <property type="entry name" value="OmpR/PhoB-type_DNA-bd"/>
</dbReference>
<organism evidence="8 9">
    <name type="scientific">Goodfellowiella coeruleoviolacea</name>
    <dbReference type="NCBI Taxonomy" id="334858"/>
    <lineage>
        <taxon>Bacteria</taxon>
        <taxon>Bacillati</taxon>
        <taxon>Actinomycetota</taxon>
        <taxon>Actinomycetes</taxon>
        <taxon>Pseudonocardiales</taxon>
        <taxon>Pseudonocardiaceae</taxon>
        <taxon>Goodfellowiella</taxon>
    </lineage>
</organism>
<dbReference type="SMART" id="SM01043">
    <property type="entry name" value="BTAD"/>
    <property type="match status" value="1"/>
</dbReference>
<dbReference type="AlphaFoldDB" id="A0AAE3GK67"/>
<evidence type="ECO:0000256" key="6">
    <source>
        <dbReference type="SAM" id="MobiDB-lite"/>
    </source>
</evidence>
<name>A0AAE3GK67_9PSEU</name>
<dbReference type="SUPFAM" id="SSF48452">
    <property type="entry name" value="TPR-like"/>
    <property type="match status" value="1"/>
</dbReference>
<dbReference type="PROSITE" id="PS51755">
    <property type="entry name" value="OMPR_PHOB"/>
    <property type="match status" value="1"/>
</dbReference>
<dbReference type="CDD" id="cd15831">
    <property type="entry name" value="BTAD"/>
    <property type="match status" value="1"/>
</dbReference>
<feature type="DNA-binding region" description="OmpR/PhoB-type" evidence="5">
    <location>
        <begin position="1"/>
        <end position="96"/>
    </location>
</feature>
<dbReference type="InterPro" id="IPR027417">
    <property type="entry name" value="P-loop_NTPase"/>
</dbReference>
<dbReference type="RefSeq" id="WP_253778867.1">
    <property type="nucleotide sequence ID" value="NZ_JAMTCK010000020.1"/>
</dbReference>
<feature type="region of interest" description="Disordered" evidence="6">
    <location>
        <begin position="255"/>
        <end position="292"/>
    </location>
</feature>
<dbReference type="GO" id="GO:0043531">
    <property type="term" value="F:ADP binding"/>
    <property type="evidence" value="ECO:0007669"/>
    <property type="project" value="InterPro"/>
</dbReference>
<dbReference type="InterPro" id="IPR016032">
    <property type="entry name" value="Sig_transdc_resp-reg_C-effctor"/>
</dbReference>
<dbReference type="PRINTS" id="PR00364">
    <property type="entry name" value="DISEASERSIST"/>
</dbReference>
<comment type="similarity">
    <text evidence="1">Belongs to the AfsR/DnrI/RedD regulatory family.</text>
</comment>
<dbReference type="EMBL" id="JAMTCK010000020">
    <property type="protein sequence ID" value="MCP2169690.1"/>
    <property type="molecule type" value="Genomic_DNA"/>
</dbReference>
<keyword evidence="9" id="KW-1185">Reference proteome</keyword>
<gene>
    <name evidence="8" type="ORF">LX83_006576</name>
</gene>
<dbReference type="GO" id="GO:0006355">
    <property type="term" value="P:regulation of DNA-templated transcription"/>
    <property type="evidence" value="ECO:0007669"/>
    <property type="project" value="InterPro"/>
</dbReference>
<dbReference type="Gene3D" id="1.10.10.10">
    <property type="entry name" value="Winged helix-like DNA-binding domain superfamily/Winged helix DNA-binding domain"/>
    <property type="match status" value="2"/>
</dbReference>
<evidence type="ECO:0000313" key="8">
    <source>
        <dbReference type="EMBL" id="MCP2169690.1"/>
    </source>
</evidence>
<dbReference type="SUPFAM" id="SSF52540">
    <property type="entry name" value="P-loop containing nucleoside triphosphate hydrolases"/>
    <property type="match status" value="1"/>
</dbReference>
<feature type="compositionally biased region" description="Low complexity" evidence="6">
    <location>
        <begin position="264"/>
        <end position="283"/>
    </location>
</feature>
<reference evidence="8" key="1">
    <citation type="submission" date="2022-06" db="EMBL/GenBank/DDBJ databases">
        <title>Genomic Encyclopedia of Archaeal and Bacterial Type Strains, Phase II (KMG-II): from individual species to whole genera.</title>
        <authorList>
            <person name="Goeker M."/>
        </authorList>
    </citation>
    <scope>NUCLEOTIDE SEQUENCE</scope>
    <source>
        <strain evidence="8">DSM 43935</strain>
    </source>
</reference>
<dbReference type="InterPro" id="IPR011990">
    <property type="entry name" value="TPR-like_helical_dom_sf"/>
</dbReference>
<evidence type="ECO:0000256" key="3">
    <source>
        <dbReference type="ARBA" id="ARBA00023125"/>
    </source>
</evidence>
<evidence type="ECO:0000259" key="7">
    <source>
        <dbReference type="PROSITE" id="PS51755"/>
    </source>
</evidence>
<dbReference type="SUPFAM" id="SSF46894">
    <property type="entry name" value="C-terminal effector domain of the bipartite response regulators"/>
    <property type="match status" value="1"/>
</dbReference>
<keyword evidence="4" id="KW-0804">Transcription</keyword>
<dbReference type="InterPro" id="IPR005158">
    <property type="entry name" value="BTAD"/>
</dbReference>
<sequence>MSAGGDEVRYLLLGPVAVTGPTGPVRLGGPKQRAVLASLLLRANQVVSDDQLVRLVWGKQTPANARGQLQIYVSGLRKLLGRSTIVRRPPGYLIEVAPGELDLAVFSATVDQAVGDLAAGLTERASERLRTALALWRGPALGGAPESIVEREGPSLEEQRLAAFEHFFDAELAMGRAAQLAGDLHRLVREHPYRERLCWQLMLALHRTGRTSEALAAYTDIRLRLATELGIDPGSRLQELHQRILRGDDCAELVARPGGAAPEPATASGTTAPDATSTSTTAPGEEVRPAELPHDVRGFVGRERELATLSQPGDESIPDIWVISGMAGVGKTALAVHWAHLARDRFPDAQLYVDLRGFDADHPPLTPAAALSQLLRALGTDPRRIPAEVDAQARLYRSVLAGQRVLLVLDNARGADQVRPLLPGGGPATVLVTSRDRLGDLVARDGARALALGVLPAADAHDLLADVLGAHRVAAEPEATRELARRCGQLPLALRIAAANISANPNTSIAAGLAELVADGLLAGLAVDGAATSSVAAALMVSYESLPTDLRRLFRRLGLFPGCEFTAHTAAALDNTTVAEANRRLRTLAAANLLEQHAAHTYRFHDLVRLFAAARAIDEDTGTDRDIARERLFAAPPAPACSSGA</sequence>
<dbReference type="GO" id="GO:0000160">
    <property type="term" value="P:phosphorelay signal transduction system"/>
    <property type="evidence" value="ECO:0007669"/>
    <property type="project" value="InterPro"/>
</dbReference>
<evidence type="ECO:0000313" key="9">
    <source>
        <dbReference type="Proteomes" id="UP001206128"/>
    </source>
</evidence>
<comment type="caution">
    <text evidence="8">The sequence shown here is derived from an EMBL/GenBank/DDBJ whole genome shotgun (WGS) entry which is preliminary data.</text>
</comment>
<keyword evidence="3 5" id="KW-0238">DNA-binding</keyword>
<dbReference type="Pfam" id="PF00486">
    <property type="entry name" value="Trans_reg_C"/>
    <property type="match status" value="1"/>
</dbReference>
<dbReference type="SMART" id="SM00862">
    <property type="entry name" value="Trans_reg_C"/>
    <property type="match status" value="1"/>
</dbReference>
<dbReference type="Gene3D" id="3.40.50.300">
    <property type="entry name" value="P-loop containing nucleotide triphosphate hydrolases"/>
    <property type="match status" value="1"/>
</dbReference>
<accession>A0AAE3GK67</accession>
<dbReference type="Proteomes" id="UP001206128">
    <property type="component" value="Unassembled WGS sequence"/>
</dbReference>
<protein>
    <submittedName>
        <fullName evidence="8">DNA-binding transcriptional activator of the SARP family</fullName>
    </submittedName>
</protein>
<evidence type="ECO:0000256" key="5">
    <source>
        <dbReference type="PROSITE-ProRule" id="PRU01091"/>
    </source>
</evidence>
<keyword evidence="2" id="KW-0805">Transcription regulation</keyword>
<dbReference type="GO" id="GO:0003677">
    <property type="term" value="F:DNA binding"/>
    <property type="evidence" value="ECO:0007669"/>
    <property type="project" value="UniProtKB-UniRule"/>
</dbReference>
<dbReference type="InterPro" id="IPR036388">
    <property type="entry name" value="WH-like_DNA-bd_sf"/>
</dbReference>
<dbReference type="PANTHER" id="PTHR35807">
    <property type="entry name" value="TRANSCRIPTIONAL REGULATOR REDD-RELATED"/>
    <property type="match status" value="1"/>
</dbReference>
<evidence type="ECO:0000256" key="4">
    <source>
        <dbReference type="ARBA" id="ARBA00023163"/>
    </source>
</evidence>
<proteinExistence type="inferred from homology"/>
<dbReference type="Pfam" id="PF03704">
    <property type="entry name" value="BTAD"/>
    <property type="match status" value="1"/>
</dbReference>
<feature type="domain" description="OmpR/PhoB-type" evidence="7">
    <location>
        <begin position="1"/>
        <end position="96"/>
    </location>
</feature>
<evidence type="ECO:0000256" key="2">
    <source>
        <dbReference type="ARBA" id="ARBA00023015"/>
    </source>
</evidence>
<dbReference type="PANTHER" id="PTHR35807:SF1">
    <property type="entry name" value="TRANSCRIPTIONAL REGULATOR REDD"/>
    <property type="match status" value="1"/>
</dbReference>